<evidence type="ECO:0000256" key="2">
    <source>
        <dbReference type="ARBA" id="ARBA00008873"/>
    </source>
</evidence>
<evidence type="ECO:0000256" key="7">
    <source>
        <dbReference type="ARBA" id="ARBA00023065"/>
    </source>
</evidence>
<sequence>MTDKHDHSSHDYDHDDHHGHDHSHGHDHHDHGHGHSHVHTGSERRLLAALALTGLFMVAEVIAGFYSQSLALLADAGHMLTDTVSLGLAWMAIRISRRPADHLRSYGYDRVQVLAAFLNGVTLFAISGWIIVEAALRLMNPVTVQGQPMFVVAVLGLGVNIAAFAILHGGAKENLNMRGALLHVLADMLGSVAAIVAALIILFTGWMQADPLLSVLVAALILRGAWQITKQSGHVLLEGAPEDLNIVQLQAELPKAVAGVTDVHHVHAWMLSPEKKMLTLHARITGECDTDQVTREIGEFLSQQYGIAHATVQIERDACAEPHH</sequence>
<dbReference type="RefSeq" id="WP_107940166.1">
    <property type="nucleotide sequence ID" value="NZ_QANS01000003.1"/>
</dbReference>
<dbReference type="NCBIfam" id="TIGR01297">
    <property type="entry name" value="CDF"/>
    <property type="match status" value="1"/>
</dbReference>
<dbReference type="GO" id="GO:0005886">
    <property type="term" value="C:plasma membrane"/>
    <property type="evidence" value="ECO:0007669"/>
    <property type="project" value="TreeGrafter"/>
</dbReference>
<organism evidence="13 14">
    <name type="scientific">Stenotrophobium rhamnosiphilum</name>
    <dbReference type="NCBI Taxonomy" id="2029166"/>
    <lineage>
        <taxon>Bacteria</taxon>
        <taxon>Pseudomonadati</taxon>
        <taxon>Pseudomonadota</taxon>
        <taxon>Gammaproteobacteria</taxon>
        <taxon>Nevskiales</taxon>
        <taxon>Nevskiaceae</taxon>
        <taxon>Stenotrophobium</taxon>
    </lineage>
</organism>
<dbReference type="AlphaFoldDB" id="A0A2T5MGD1"/>
<proteinExistence type="inferred from homology"/>
<feature type="compositionally biased region" description="Basic and acidic residues" evidence="9">
    <location>
        <begin position="1"/>
        <end position="30"/>
    </location>
</feature>
<accession>A0A2T5MGD1</accession>
<keyword evidence="14" id="KW-1185">Reference proteome</keyword>
<evidence type="ECO:0000256" key="5">
    <source>
        <dbReference type="ARBA" id="ARBA00022906"/>
    </source>
</evidence>
<dbReference type="PANTHER" id="PTHR11562:SF17">
    <property type="entry name" value="RE54080P-RELATED"/>
    <property type="match status" value="1"/>
</dbReference>
<keyword evidence="5" id="KW-0862">Zinc</keyword>
<evidence type="ECO:0000256" key="6">
    <source>
        <dbReference type="ARBA" id="ARBA00022989"/>
    </source>
</evidence>
<dbReference type="GO" id="GO:0005385">
    <property type="term" value="F:zinc ion transmembrane transporter activity"/>
    <property type="evidence" value="ECO:0007669"/>
    <property type="project" value="TreeGrafter"/>
</dbReference>
<evidence type="ECO:0000256" key="3">
    <source>
        <dbReference type="ARBA" id="ARBA00022448"/>
    </source>
</evidence>
<feature type="transmembrane region" description="Helical" evidence="10">
    <location>
        <begin position="148"/>
        <end position="168"/>
    </location>
</feature>
<evidence type="ECO:0000313" key="13">
    <source>
        <dbReference type="EMBL" id="PTU31620.1"/>
    </source>
</evidence>
<comment type="subcellular location">
    <subcellularLocation>
        <location evidence="1">Membrane</location>
        <topology evidence="1">Multi-pass membrane protein</topology>
    </subcellularLocation>
</comment>
<name>A0A2T5MGD1_9GAMM</name>
<keyword evidence="8 10" id="KW-0472">Membrane</keyword>
<dbReference type="InterPro" id="IPR027470">
    <property type="entry name" value="Cation_efflux_CTD"/>
</dbReference>
<dbReference type="SUPFAM" id="SSF161111">
    <property type="entry name" value="Cation efflux protein transmembrane domain-like"/>
    <property type="match status" value="1"/>
</dbReference>
<keyword evidence="7" id="KW-0406">Ion transport</keyword>
<dbReference type="SUPFAM" id="SSF160240">
    <property type="entry name" value="Cation efflux protein cytoplasmic domain-like"/>
    <property type="match status" value="1"/>
</dbReference>
<evidence type="ECO:0000259" key="12">
    <source>
        <dbReference type="Pfam" id="PF16916"/>
    </source>
</evidence>
<feature type="transmembrane region" description="Helical" evidence="10">
    <location>
        <begin position="113"/>
        <end position="136"/>
    </location>
</feature>
<dbReference type="InterPro" id="IPR058533">
    <property type="entry name" value="Cation_efflux_TM"/>
</dbReference>
<evidence type="ECO:0000259" key="11">
    <source>
        <dbReference type="Pfam" id="PF01545"/>
    </source>
</evidence>
<feature type="transmembrane region" description="Helical" evidence="10">
    <location>
        <begin position="180"/>
        <end position="203"/>
    </location>
</feature>
<dbReference type="Pfam" id="PF01545">
    <property type="entry name" value="Cation_efflux"/>
    <property type="match status" value="1"/>
</dbReference>
<keyword evidence="3" id="KW-0813">Transport</keyword>
<keyword evidence="6 10" id="KW-1133">Transmembrane helix</keyword>
<keyword evidence="4 10" id="KW-0812">Transmembrane</keyword>
<protein>
    <submittedName>
        <fullName evidence="13">Cation transporter</fullName>
    </submittedName>
</protein>
<dbReference type="Proteomes" id="UP000244248">
    <property type="component" value="Unassembled WGS sequence"/>
</dbReference>
<feature type="domain" description="Cation efflux protein cytoplasmic" evidence="12">
    <location>
        <begin position="255"/>
        <end position="316"/>
    </location>
</feature>
<dbReference type="InterPro" id="IPR002524">
    <property type="entry name" value="Cation_efflux"/>
</dbReference>
<dbReference type="InterPro" id="IPR036837">
    <property type="entry name" value="Cation_efflux_CTD_sf"/>
</dbReference>
<feature type="region of interest" description="Disordered" evidence="9">
    <location>
        <begin position="1"/>
        <end position="38"/>
    </location>
</feature>
<evidence type="ECO:0000256" key="9">
    <source>
        <dbReference type="SAM" id="MobiDB-lite"/>
    </source>
</evidence>
<evidence type="ECO:0000256" key="1">
    <source>
        <dbReference type="ARBA" id="ARBA00004141"/>
    </source>
</evidence>
<dbReference type="InterPro" id="IPR050681">
    <property type="entry name" value="CDF/SLC30A"/>
</dbReference>
<comment type="caution">
    <text evidence="13">The sequence shown here is derived from an EMBL/GenBank/DDBJ whole genome shotgun (WGS) entry which is preliminary data.</text>
</comment>
<evidence type="ECO:0000256" key="8">
    <source>
        <dbReference type="ARBA" id="ARBA00023136"/>
    </source>
</evidence>
<keyword evidence="5" id="KW-0864">Zinc transport</keyword>
<dbReference type="OrthoDB" id="9809646at2"/>
<reference evidence="13 14" key="1">
    <citation type="submission" date="2018-04" db="EMBL/GenBank/DDBJ databases">
        <title>Novel species isolated from glacier.</title>
        <authorList>
            <person name="Liu Q."/>
            <person name="Xin Y.-H."/>
        </authorList>
    </citation>
    <scope>NUCLEOTIDE SEQUENCE [LARGE SCALE GENOMIC DNA]</scope>
    <source>
        <strain evidence="13 14">GT1R17</strain>
    </source>
</reference>
<feature type="domain" description="Cation efflux protein transmembrane" evidence="11">
    <location>
        <begin position="46"/>
        <end position="237"/>
    </location>
</feature>
<comment type="similarity">
    <text evidence="2">Belongs to the cation diffusion facilitator (CDF) transporter (TC 2.A.4) family. SLC30A subfamily.</text>
</comment>
<dbReference type="PANTHER" id="PTHR11562">
    <property type="entry name" value="CATION EFFLUX PROTEIN/ ZINC TRANSPORTER"/>
    <property type="match status" value="1"/>
</dbReference>
<evidence type="ECO:0000313" key="14">
    <source>
        <dbReference type="Proteomes" id="UP000244248"/>
    </source>
</evidence>
<evidence type="ECO:0000256" key="4">
    <source>
        <dbReference type="ARBA" id="ARBA00022692"/>
    </source>
</evidence>
<dbReference type="Pfam" id="PF16916">
    <property type="entry name" value="ZT_dimer"/>
    <property type="match status" value="1"/>
</dbReference>
<evidence type="ECO:0000256" key="10">
    <source>
        <dbReference type="SAM" id="Phobius"/>
    </source>
</evidence>
<dbReference type="Gene3D" id="1.20.1510.10">
    <property type="entry name" value="Cation efflux protein transmembrane domain"/>
    <property type="match status" value="1"/>
</dbReference>
<feature type="transmembrane region" description="Helical" evidence="10">
    <location>
        <begin position="72"/>
        <end position="93"/>
    </location>
</feature>
<dbReference type="InterPro" id="IPR027469">
    <property type="entry name" value="Cation_efflux_TMD_sf"/>
</dbReference>
<dbReference type="EMBL" id="QANS01000003">
    <property type="protein sequence ID" value="PTU31620.1"/>
    <property type="molecule type" value="Genomic_DNA"/>
</dbReference>
<feature type="transmembrane region" description="Helical" evidence="10">
    <location>
        <begin position="46"/>
        <end position="66"/>
    </location>
</feature>
<gene>
    <name evidence="13" type="ORF">CJD38_09895</name>
</gene>